<accession>A0A7N0UE78</accession>
<reference evidence="2" key="1">
    <citation type="submission" date="2021-01" db="UniProtKB">
        <authorList>
            <consortium name="EnsemblPlants"/>
        </authorList>
    </citation>
    <scope>IDENTIFICATION</scope>
</reference>
<dbReference type="EnsemblPlants" id="Kaladp0060s0022.2.v1.1">
    <property type="protein sequence ID" value="Kaladp0060s0022.2.v1.1"/>
    <property type="gene ID" value="Kaladp0060s0022.v1.1"/>
</dbReference>
<dbReference type="OMA" id="HHDENIQ"/>
<organism evidence="2 3">
    <name type="scientific">Kalanchoe fedtschenkoi</name>
    <name type="common">Lavender scallops</name>
    <name type="synonym">South American air plant</name>
    <dbReference type="NCBI Taxonomy" id="63787"/>
    <lineage>
        <taxon>Eukaryota</taxon>
        <taxon>Viridiplantae</taxon>
        <taxon>Streptophyta</taxon>
        <taxon>Embryophyta</taxon>
        <taxon>Tracheophyta</taxon>
        <taxon>Spermatophyta</taxon>
        <taxon>Magnoliopsida</taxon>
        <taxon>eudicotyledons</taxon>
        <taxon>Gunneridae</taxon>
        <taxon>Pentapetalae</taxon>
        <taxon>Saxifragales</taxon>
        <taxon>Crassulaceae</taxon>
        <taxon>Kalanchoe</taxon>
    </lineage>
</organism>
<protein>
    <recommendedName>
        <fullName evidence="1">DUF7795 domain-containing protein</fullName>
    </recommendedName>
</protein>
<dbReference type="PANTHER" id="PTHR35305:SF2">
    <property type="entry name" value="FAD-BINDING PROTEIN"/>
    <property type="match status" value="1"/>
</dbReference>
<dbReference type="Proteomes" id="UP000594263">
    <property type="component" value="Unplaced"/>
</dbReference>
<feature type="domain" description="DUF7795" evidence="1">
    <location>
        <begin position="10"/>
        <end position="130"/>
    </location>
</feature>
<dbReference type="InterPro" id="IPR056697">
    <property type="entry name" value="DUF7795"/>
</dbReference>
<sequence>MVGDNVELSSEAKERIVHLFRDSMTRLAKFEELADVGSRLLQGYQQGLEFLRRPPIKKSDLVEKIIKANETEQLKSYFGEKSKCVNTSDAVENINKLDACDSGLKDHLTRAKALVTELEMLVEETATVTLCTNEVSIQLLKAPNDVSNEAATPAHYEESVSPPSHIQSSEATEYALMTGIICSMVRQEYAMQEKIVTSLNFKVSSEELESYCLMWSIRPNINDDFVRMAWKLIP</sequence>
<dbReference type="AlphaFoldDB" id="A0A7N0UE78"/>
<dbReference type="PANTHER" id="PTHR35305">
    <property type="entry name" value="FAD-BINDING PROTEIN"/>
    <property type="match status" value="1"/>
</dbReference>
<evidence type="ECO:0000313" key="2">
    <source>
        <dbReference type="EnsemblPlants" id="Kaladp0060s0022.1.v1.1"/>
    </source>
</evidence>
<dbReference type="Pfam" id="PF25071">
    <property type="entry name" value="DUF7795"/>
    <property type="match status" value="1"/>
</dbReference>
<evidence type="ECO:0000259" key="1">
    <source>
        <dbReference type="Pfam" id="PF25071"/>
    </source>
</evidence>
<proteinExistence type="predicted"/>
<dbReference type="EnsemblPlants" id="Kaladp0060s0022.1.v1.1">
    <property type="protein sequence ID" value="Kaladp0060s0022.1.v1.1"/>
    <property type="gene ID" value="Kaladp0060s0022.v1.1"/>
</dbReference>
<keyword evidence="3" id="KW-1185">Reference proteome</keyword>
<dbReference type="Gramene" id="Kaladp0060s0022.1.v1.1">
    <property type="protein sequence ID" value="Kaladp0060s0022.1.v1.1"/>
    <property type="gene ID" value="Kaladp0060s0022.v1.1"/>
</dbReference>
<evidence type="ECO:0000313" key="3">
    <source>
        <dbReference type="Proteomes" id="UP000594263"/>
    </source>
</evidence>
<name>A0A7N0UE78_KALFE</name>
<dbReference type="Gramene" id="Kaladp0060s0022.2.v1.1">
    <property type="protein sequence ID" value="Kaladp0060s0022.2.v1.1"/>
    <property type="gene ID" value="Kaladp0060s0022.v1.1"/>
</dbReference>